<sequence length="82" mass="9593">MDQNSGPQRGGAGKRLLAANYVLELVPDARSAERRRRRSYHHSESLFHLPSRGEDHRVHRQGRNKKFCILLNIRLRQMSTRC</sequence>
<evidence type="ECO:0000313" key="3">
    <source>
        <dbReference type="Proteomes" id="UP001174909"/>
    </source>
</evidence>
<reference evidence="2" key="1">
    <citation type="submission" date="2023-03" db="EMBL/GenBank/DDBJ databases">
        <authorList>
            <person name="Steffen K."/>
            <person name="Cardenas P."/>
        </authorList>
    </citation>
    <scope>NUCLEOTIDE SEQUENCE</scope>
</reference>
<organism evidence="2 3">
    <name type="scientific">Geodia barretti</name>
    <name type="common">Barrett's horny sponge</name>
    <dbReference type="NCBI Taxonomy" id="519541"/>
    <lineage>
        <taxon>Eukaryota</taxon>
        <taxon>Metazoa</taxon>
        <taxon>Porifera</taxon>
        <taxon>Demospongiae</taxon>
        <taxon>Heteroscleromorpha</taxon>
        <taxon>Tetractinellida</taxon>
        <taxon>Astrophorina</taxon>
        <taxon>Geodiidae</taxon>
        <taxon>Geodia</taxon>
    </lineage>
</organism>
<dbReference type="Proteomes" id="UP001174909">
    <property type="component" value="Unassembled WGS sequence"/>
</dbReference>
<feature type="region of interest" description="Disordered" evidence="1">
    <location>
        <begin position="32"/>
        <end position="60"/>
    </location>
</feature>
<name>A0AA35S344_GEOBA</name>
<feature type="non-terminal residue" evidence="2">
    <location>
        <position position="1"/>
    </location>
</feature>
<protein>
    <submittedName>
        <fullName evidence="2">Uncharacterized protein</fullName>
    </submittedName>
</protein>
<dbReference type="AlphaFoldDB" id="A0AA35S344"/>
<keyword evidence="3" id="KW-1185">Reference proteome</keyword>
<dbReference type="EMBL" id="CASHTH010001963">
    <property type="protein sequence ID" value="CAI8022565.1"/>
    <property type="molecule type" value="Genomic_DNA"/>
</dbReference>
<feature type="compositionally biased region" description="Basic and acidic residues" evidence="1">
    <location>
        <begin position="41"/>
        <end position="57"/>
    </location>
</feature>
<accession>A0AA35S344</accession>
<evidence type="ECO:0000256" key="1">
    <source>
        <dbReference type="SAM" id="MobiDB-lite"/>
    </source>
</evidence>
<gene>
    <name evidence="2" type="ORF">GBAR_LOCUS13236</name>
</gene>
<proteinExistence type="predicted"/>
<comment type="caution">
    <text evidence="2">The sequence shown here is derived from an EMBL/GenBank/DDBJ whole genome shotgun (WGS) entry which is preliminary data.</text>
</comment>
<evidence type="ECO:0000313" key="2">
    <source>
        <dbReference type="EMBL" id="CAI8022565.1"/>
    </source>
</evidence>